<feature type="transmembrane region" description="Helical" evidence="2">
    <location>
        <begin position="177"/>
        <end position="196"/>
    </location>
</feature>
<keyword evidence="2" id="KW-1133">Transmembrane helix</keyword>
<gene>
    <name evidence="4" type="ORF">ACFS29_12955</name>
</gene>
<keyword evidence="2" id="KW-0472">Membrane</keyword>
<dbReference type="Proteomes" id="UP001597548">
    <property type="component" value="Unassembled WGS sequence"/>
</dbReference>
<dbReference type="EMBL" id="JBHUOS010000010">
    <property type="protein sequence ID" value="MFD2916556.1"/>
    <property type="molecule type" value="Genomic_DNA"/>
</dbReference>
<dbReference type="InterPro" id="IPR008756">
    <property type="entry name" value="Peptidase_M56"/>
</dbReference>
<keyword evidence="5" id="KW-1185">Reference proteome</keyword>
<accession>A0ABW5ZVI8</accession>
<dbReference type="PANTHER" id="PTHR34978:SF3">
    <property type="entry name" value="SLR0241 PROTEIN"/>
    <property type="match status" value="1"/>
</dbReference>
<feature type="transmembrane region" description="Helical" evidence="2">
    <location>
        <begin position="34"/>
        <end position="55"/>
    </location>
</feature>
<feature type="region of interest" description="Disordered" evidence="1">
    <location>
        <begin position="664"/>
        <end position="685"/>
    </location>
</feature>
<dbReference type="CDD" id="cd07341">
    <property type="entry name" value="M56_BlaR1_MecR1_like"/>
    <property type="match status" value="1"/>
</dbReference>
<dbReference type="RefSeq" id="WP_194506579.1">
    <property type="nucleotide sequence ID" value="NZ_JADILU010000001.1"/>
</dbReference>
<feature type="transmembrane region" description="Helical" evidence="2">
    <location>
        <begin position="6"/>
        <end position="22"/>
    </location>
</feature>
<dbReference type="Pfam" id="PF05569">
    <property type="entry name" value="Peptidase_M56"/>
    <property type="match status" value="1"/>
</dbReference>
<proteinExistence type="predicted"/>
<protein>
    <submittedName>
        <fullName evidence="4">M56 family metallopeptidase</fullName>
    </submittedName>
</protein>
<feature type="transmembrane region" description="Helical" evidence="2">
    <location>
        <begin position="127"/>
        <end position="147"/>
    </location>
</feature>
<feature type="transmembrane region" description="Helical" evidence="2">
    <location>
        <begin position="263"/>
        <end position="281"/>
    </location>
</feature>
<evidence type="ECO:0000313" key="5">
    <source>
        <dbReference type="Proteomes" id="UP001597548"/>
    </source>
</evidence>
<evidence type="ECO:0000256" key="2">
    <source>
        <dbReference type="SAM" id="Phobius"/>
    </source>
</evidence>
<feature type="domain" description="Peptidase M56" evidence="3">
    <location>
        <begin position="161"/>
        <end position="252"/>
    </location>
</feature>
<reference evidence="5" key="1">
    <citation type="journal article" date="2019" name="Int. J. Syst. Evol. Microbiol.">
        <title>The Global Catalogue of Microorganisms (GCM) 10K type strain sequencing project: providing services to taxonomists for standard genome sequencing and annotation.</title>
        <authorList>
            <consortium name="The Broad Institute Genomics Platform"/>
            <consortium name="The Broad Institute Genome Sequencing Center for Infectious Disease"/>
            <person name="Wu L."/>
            <person name="Ma J."/>
        </authorList>
    </citation>
    <scope>NUCLEOTIDE SEQUENCE [LARGE SCALE GENOMIC DNA]</scope>
    <source>
        <strain evidence="5">KCTC 32514</strain>
    </source>
</reference>
<evidence type="ECO:0000313" key="4">
    <source>
        <dbReference type="EMBL" id="MFD2916556.1"/>
    </source>
</evidence>
<sequence length="1009" mass="115951">MIIYLLKFSACLAIFMVFYKLLLEKSSVHKFKRFYLLGALVLALLIPSLTIIEYIEPVIVEEFSSFVISDFDMTETIPEVIEVDYTPIILWSLYGLGVIVFLLKFCFNLNNIISRIKSNPKLKSEGFINVLVTNLKIPHTFFNYIFFNKYKFELGEIPKEVLLHEQTHAKQKHSIDVLILELLQIIFWFNPLIYLLKRDVKLNHEYLADQAVLQNGIEPSTYQTILLAFSSKAEHQELANAINYSSIKKRFTVMKTHSSKKSIWLKSILLLPLIAILFYSFTERDQVVKEITSPDIIELYLNENEELLFEDEVITFGEIEELFKENSKLKVSIKIYPDASLELKDNIFKDLRAIGIKKINICTSQVADFVEETQQIEKDEYYKNASFRILDSNGNLNATKSYAELTSEEKELLMPQATVPNKRSPQQSDLNRWKNSKQYGVWFDGKRINNSLLDTYPPSIFSLFYESKLEKNAVNYGKHYYQVSLYSNDYYEEKYKNGVQPLSSNAIITIKKSNTQERATSKELAEYNQLAKKYNEQPKGKQIIKRKDLERLEYLYSIMSDSQKENAQPFPNFPPPPPPPAPPSSKHTHKYQHMWILLNNRGQFLVDDELSTLSSIETYFRAIANDKSKSKEIVFKYDENAPEDIIKELHLLIEKYNLKNIYDTLPPPPPPPVAPTKKGNGPNGSDYYPIPPAIPQNATPEQRVKMQATIDEFEEKYKRKVHQIKSDSGVTYNVIVDDQEYDPSQQKGNEVKTGFLKINNEAHYFVSINNHTKYYNRQGFEVSKSGSKISKNQINASNIVPGQYITKVYSNGKIVAEFFDNKPKTHKDIVDIPPPPAPKSSLDFVIDLAKKNAIFFFENKKITSDEAIQLIKNNKELNLQATKTDSKQPQVFISKAPINLNRGKSKTPVIVNGKTSKDNQYILSSKKMQKLALTLKEAHVISFKIKFQGKPTQSVKGNELNKTVKNLVKKAKEGTQVQLYDIKDNDGYTHPPVIITITDKLVGVMGKKN</sequence>
<feature type="compositionally biased region" description="Pro residues" evidence="1">
    <location>
        <begin position="571"/>
        <end position="583"/>
    </location>
</feature>
<dbReference type="PANTHER" id="PTHR34978">
    <property type="entry name" value="POSSIBLE SENSOR-TRANSDUCER PROTEIN BLAR"/>
    <property type="match status" value="1"/>
</dbReference>
<evidence type="ECO:0000259" key="3">
    <source>
        <dbReference type="Pfam" id="PF05569"/>
    </source>
</evidence>
<organism evidence="4 5">
    <name type="scientific">Psychroserpens luteus</name>
    <dbReference type="NCBI Taxonomy" id="1434066"/>
    <lineage>
        <taxon>Bacteria</taxon>
        <taxon>Pseudomonadati</taxon>
        <taxon>Bacteroidota</taxon>
        <taxon>Flavobacteriia</taxon>
        <taxon>Flavobacteriales</taxon>
        <taxon>Flavobacteriaceae</taxon>
        <taxon>Psychroserpens</taxon>
    </lineage>
</organism>
<dbReference type="InterPro" id="IPR052173">
    <property type="entry name" value="Beta-lactam_resp_regulator"/>
</dbReference>
<feature type="compositionally biased region" description="Pro residues" evidence="1">
    <location>
        <begin position="665"/>
        <end position="674"/>
    </location>
</feature>
<keyword evidence="2" id="KW-0812">Transmembrane</keyword>
<evidence type="ECO:0000256" key="1">
    <source>
        <dbReference type="SAM" id="MobiDB-lite"/>
    </source>
</evidence>
<feature type="region of interest" description="Disordered" evidence="1">
    <location>
        <begin position="564"/>
        <end position="588"/>
    </location>
</feature>
<comment type="caution">
    <text evidence="4">The sequence shown here is derived from an EMBL/GenBank/DDBJ whole genome shotgun (WGS) entry which is preliminary data.</text>
</comment>
<feature type="transmembrane region" description="Helical" evidence="2">
    <location>
        <begin position="88"/>
        <end position="107"/>
    </location>
</feature>
<name>A0ABW5ZVI8_9FLAO</name>